<accession>A0A9D8KIA9</accession>
<evidence type="ECO:0000313" key="1">
    <source>
        <dbReference type="EMBL" id="MBN1574469.1"/>
    </source>
</evidence>
<dbReference type="InterPro" id="IPR007833">
    <property type="entry name" value="Capsule_polysaccharide_synth"/>
</dbReference>
<evidence type="ECO:0008006" key="3">
    <source>
        <dbReference type="Google" id="ProtNLM"/>
    </source>
</evidence>
<dbReference type="EMBL" id="JAFGIX010000080">
    <property type="protein sequence ID" value="MBN1574469.1"/>
    <property type="molecule type" value="Genomic_DNA"/>
</dbReference>
<organism evidence="1 2">
    <name type="scientific">Candidatus Zymogenus saltonus</name>
    <dbReference type="NCBI Taxonomy" id="2844893"/>
    <lineage>
        <taxon>Bacteria</taxon>
        <taxon>Deltaproteobacteria</taxon>
        <taxon>Candidatus Zymogenia</taxon>
        <taxon>Candidatus Zymogeniales</taxon>
        <taxon>Candidatus Zymogenaceae</taxon>
        <taxon>Candidatus Zymogenus</taxon>
    </lineage>
</organism>
<reference evidence="1" key="2">
    <citation type="submission" date="2021-01" db="EMBL/GenBank/DDBJ databases">
        <authorList>
            <person name="Hahn C.R."/>
            <person name="Youssef N.H."/>
            <person name="Elshahed M."/>
        </authorList>
    </citation>
    <scope>NUCLEOTIDE SEQUENCE</scope>
    <source>
        <strain evidence="1">Zod_Metabat.24</strain>
    </source>
</reference>
<dbReference type="GO" id="GO:0015774">
    <property type="term" value="P:polysaccharide transport"/>
    <property type="evidence" value="ECO:0007669"/>
    <property type="project" value="InterPro"/>
</dbReference>
<name>A0A9D8KIA9_9DELT</name>
<comment type="caution">
    <text evidence="1">The sequence shown here is derived from an EMBL/GenBank/DDBJ whole genome shotgun (WGS) entry which is preliminary data.</text>
</comment>
<proteinExistence type="predicted"/>
<reference evidence="1" key="1">
    <citation type="journal article" date="2021" name="Environ. Microbiol.">
        <title>Genomic characterization of three novel Desulfobacterota classes expand the metabolic and phylogenetic diversity of the phylum.</title>
        <authorList>
            <person name="Murphy C.L."/>
            <person name="Biggerstaff J."/>
            <person name="Eichhorn A."/>
            <person name="Ewing E."/>
            <person name="Shahan R."/>
            <person name="Soriano D."/>
            <person name="Stewart S."/>
            <person name="VanMol K."/>
            <person name="Walker R."/>
            <person name="Walters P."/>
            <person name="Elshahed M.S."/>
            <person name="Youssef N.H."/>
        </authorList>
    </citation>
    <scope>NUCLEOTIDE SEQUENCE</scope>
    <source>
        <strain evidence="1">Zod_Metabat.24</strain>
    </source>
</reference>
<dbReference type="GO" id="GO:0000271">
    <property type="term" value="P:polysaccharide biosynthetic process"/>
    <property type="evidence" value="ECO:0007669"/>
    <property type="project" value="InterPro"/>
</dbReference>
<dbReference type="Proteomes" id="UP000809273">
    <property type="component" value="Unassembled WGS sequence"/>
</dbReference>
<dbReference type="Pfam" id="PF05159">
    <property type="entry name" value="Capsule_synth"/>
    <property type="match status" value="1"/>
</dbReference>
<gene>
    <name evidence="1" type="ORF">JW984_14830</name>
</gene>
<protein>
    <recommendedName>
        <fullName evidence="3">DUF354 domain-containing protein</fullName>
    </recommendedName>
</protein>
<sequence length="433" mass="49137">MDEELLLKYEEMLGTEVLRRLIIADRNVGYGLVSGAVSPRVELVKITRDVDMIRRYLVGLIDYIFNTLKNMNPDLVFLQGVAGSLSLAIYEISQFLGLKFRVLTTTRIKSLYICDNSPFLELKKVKNIYRDSITDPNILEDYISAAREYIESFRSKPTSPDYSELSISLAQKKLSLFRIAKQLLSDLKGVVYTSLKKYEFPLQSQTAWQVLQRNFKLSLKKRYLYKNDKLLKQKDLPKRPYCYYTLQVEPEASTMVLAPMHTDQIAVIESIAKSLPIGMNMVVKEHIPMLGLRPKGFYKRIKNIPGVFLVSPFEDNFELIKNADIVSVITGTAALEAIILGKPILIIGDSPILAIGEGAILCGDLSRLTGAIKQALESPPVDDKKLTHYIAAILSKSFEMPAEIIFESYSRVKKENIHRNLETIRKLCDNLLE</sequence>
<evidence type="ECO:0000313" key="2">
    <source>
        <dbReference type="Proteomes" id="UP000809273"/>
    </source>
</evidence>
<dbReference type="AlphaFoldDB" id="A0A9D8KIA9"/>
<dbReference type="SUPFAM" id="SSF53756">
    <property type="entry name" value="UDP-Glycosyltransferase/glycogen phosphorylase"/>
    <property type="match status" value="1"/>
</dbReference>